<keyword evidence="2" id="KW-0728">SH3 domain</keyword>
<dbReference type="RefSeq" id="XP_023929963.1">
    <property type="nucleotide sequence ID" value="XM_024074195.1"/>
</dbReference>
<dbReference type="STRING" id="7574.A0A2R2MIC5"/>
<comment type="catalytic activity">
    <reaction evidence="8">
        <text>L-threonyl-[protein] + ATP = O-phospho-L-threonyl-[protein] + ADP + H(+)</text>
        <dbReference type="Rhea" id="RHEA:46608"/>
        <dbReference type="Rhea" id="RHEA-COMP:11060"/>
        <dbReference type="Rhea" id="RHEA-COMP:11605"/>
        <dbReference type="ChEBI" id="CHEBI:15378"/>
        <dbReference type="ChEBI" id="CHEBI:30013"/>
        <dbReference type="ChEBI" id="CHEBI:30616"/>
        <dbReference type="ChEBI" id="CHEBI:61977"/>
        <dbReference type="ChEBI" id="CHEBI:456216"/>
        <dbReference type="EC" id="2.7.11.1"/>
    </reaction>
</comment>
<dbReference type="InterPro" id="IPR000719">
    <property type="entry name" value="Prot_kinase_dom"/>
</dbReference>
<accession>A0A2R2MIC5</accession>
<reference evidence="12 13" key="1">
    <citation type="journal article" date="2015" name="Nat. Commun.">
        <title>The Lingula genome provides insights into brachiopod evolution and the origin of phosphate biomineralization.</title>
        <authorList>
            <person name="Luo Y.J."/>
            <person name="Takeuchi T."/>
            <person name="Koyanagi R."/>
            <person name="Yamada L."/>
            <person name="Kanda M."/>
            <person name="Khalturina M."/>
            <person name="Fujie M."/>
            <person name="Yamasaki S.I."/>
            <person name="Endo K."/>
            <person name="Satoh N."/>
        </authorList>
    </citation>
    <scope>NUCLEOTIDE SEQUENCE</scope>
</reference>
<dbReference type="InterPro" id="IPR017441">
    <property type="entry name" value="Protein_kinase_ATP_BS"/>
</dbReference>
<dbReference type="Gene3D" id="3.30.200.20">
    <property type="entry name" value="Phosphorylase Kinase, domain 1"/>
    <property type="match status" value="1"/>
</dbReference>
<dbReference type="Gene3D" id="1.10.510.10">
    <property type="entry name" value="Transferase(Phosphotransferase) domain 1"/>
    <property type="match status" value="1"/>
</dbReference>
<dbReference type="InterPro" id="IPR055175">
    <property type="entry name" value="ACK/TNK-like_SAM"/>
</dbReference>
<organism evidence="11 13">
    <name type="scientific">Lingula anatina</name>
    <name type="common">Brachiopod</name>
    <name type="synonym">Lingula unguis</name>
    <dbReference type="NCBI Taxonomy" id="7574"/>
    <lineage>
        <taxon>Eukaryota</taxon>
        <taxon>Metazoa</taxon>
        <taxon>Spiralia</taxon>
        <taxon>Lophotrochozoa</taxon>
        <taxon>Brachiopoda</taxon>
        <taxon>Linguliformea</taxon>
        <taxon>Lingulata</taxon>
        <taxon>Lingulida</taxon>
        <taxon>Linguloidea</taxon>
        <taxon>Lingulidae</taxon>
        <taxon>Lingula</taxon>
    </lineage>
</organism>
<evidence type="ECO:0000256" key="6">
    <source>
        <dbReference type="ARBA" id="ARBA00022840"/>
    </source>
</evidence>
<evidence type="ECO:0000313" key="12">
    <source>
        <dbReference type="RefSeq" id="XP_023929962.1"/>
    </source>
</evidence>
<dbReference type="InterPro" id="IPR049587">
    <property type="entry name" value="TNK-like_SAM"/>
</dbReference>
<dbReference type="PROSITE" id="PS50011">
    <property type="entry name" value="PROTEIN_KINASE_DOM"/>
    <property type="match status" value="1"/>
</dbReference>
<dbReference type="GO" id="GO:0004674">
    <property type="term" value="F:protein serine/threonine kinase activity"/>
    <property type="evidence" value="ECO:0007669"/>
    <property type="project" value="UniProtKB-EC"/>
</dbReference>
<evidence type="ECO:0000256" key="8">
    <source>
        <dbReference type="ARBA" id="ARBA00047899"/>
    </source>
</evidence>
<evidence type="ECO:0000256" key="3">
    <source>
        <dbReference type="ARBA" id="ARBA00022679"/>
    </source>
</evidence>
<dbReference type="AlphaFoldDB" id="A0A2R2MIC5"/>
<evidence type="ECO:0000256" key="5">
    <source>
        <dbReference type="ARBA" id="ARBA00022777"/>
    </source>
</evidence>
<dbReference type="SMART" id="SM00220">
    <property type="entry name" value="S_TKc"/>
    <property type="match status" value="1"/>
</dbReference>
<dbReference type="Pfam" id="PF22931">
    <property type="entry name" value="SAM_TNK"/>
    <property type="match status" value="1"/>
</dbReference>
<dbReference type="InterPro" id="IPR008266">
    <property type="entry name" value="Tyr_kinase_AS"/>
</dbReference>
<dbReference type="SUPFAM" id="SSF56112">
    <property type="entry name" value="Protein kinase-like (PK-like)"/>
    <property type="match status" value="1"/>
</dbReference>
<dbReference type="InterPro" id="IPR001245">
    <property type="entry name" value="Ser-Thr/Tyr_kinase_cat_dom"/>
</dbReference>
<dbReference type="Proteomes" id="UP000085678">
    <property type="component" value="Unplaced"/>
</dbReference>
<name>A0A2R2MIC5_LINAN</name>
<keyword evidence="5 12" id="KW-0418">Kinase</keyword>
<dbReference type="PROSITE" id="PS00109">
    <property type="entry name" value="PROTEIN_KINASE_TYR"/>
    <property type="match status" value="1"/>
</dbReference>
<keyword evidence="3" id="KW-0808">Transferase</keyword>
<dbReference type="FunFam" id="1.10.510.10:FF:000521">
    <property type="entry name" value="Tyrosine-protein kinase pr2"/>
    <property type="match status" value="1"/>
</dbReference>
<dbReference type="GeneID" id="106167869"/>
<feature type="domain" description="Protein kinase" evidence="10">
    <location>
        <begin position="114"/>
        <end position="399"/>
    </location>
</feature>
<evidence type="ECO:0000313" key="13">
    <source>
        <dbReference type="RefSeq" id="XP_023929963.1"/>
    </source>
</evidence>
<reference evidence="12 13" key="2">
    <citation type="submission" date="2025-04" db="UniProtKB">
        <authorList>
            <consortium name="RefSeq"/>
        </authorList>
    </citation>
    <scope>IDENTIFICATION</scope>
</reference>
<dbReference type="PANTHER" id="PTHR24418">
    <property type="entry name" value="TYROSINE-PROTEIN KINASE"/>
    <property type="match status" value="1"/>
</dbReference>
<dbReference type="InterPro" id="IPR050198">
    <property type="entry name" value="Non-receptor_tyrosine_kinases"/>
</dbReference>
<dbReference type="RefSeq" id="XP_023929962.1">
    <property type="nucleotide sequence ID" value="XM_024074194.1"/>
</dbReference>
<dbReference type="Pfam" id="PF07714">
    <property type="entry name" value="PK_Tyr_Ser-Thr"/>
    <property type="match status" value="1"/>
</dbReference>
<keyword evidence="4 9" id="KW-0547">Nucleotide-binding</keyword>
<dbReference type="GO" id="GO:0005524">
    <property type="term" value="F:ATP binding"/>
    <property type="evidence" value="ECO:0007669"/>
    <property type="project" value="UniProtKB-UniRule"/>
</dbReference>
<evidence type="ECO:0000256" key="9">
    <source>
        <dbReference type="PROSITE-ProRule" id="PRU10141"/>
    </source>
</evidence>
<dbReference type="GO" id="GO:0004715">
    <property type="term" value="F:non-membrane spanning protein tyrosine kinase activity"/>
    <property type="evidence" value="ECO:0007669"/>
    <property type="project" value="UniProtKB-EC"/>
</dbReference>
<keyword evidence="6 9" id="KW-0067">ATP-binding</keyword>
<dbReference type="SMART" id="SM00219">
    <property type="entry name" value="TyrKc"/>
    <property type="match status" value="1"/>
</dbReference>
<dbReference type="PRINTS" id="PR00109">
    <property type="entry name" value="TYRKINASE"/>
</dbReference>
<keyword evidence="7" id="KW-0829">Tyrosine-protein kinase</keyword>
<evidence type="ECO:0000256" key="7">
    <source>
        <dbReference type="ARBA" id="ARBA00023137"/>
    </source>
</evidence>
<feature type="binding site" evidence="9">
    <location>
        <position position="146"/>
    </location>
    <ligand>
        <name>ATP</name>
        <dbReference type="ChEBI" id="CHEBI:30616"/>
    </ligand>
</feature>
<evidence type="ECO:0000256" key="2">
    <source>
        <dbReference type="ARBA" id="ARBA00022443"/>
    </source>
</evidence>
<protein>
    <recommendedName>
        <fullName evidence="1">non-specific protein-tyrosine kinase</fullName>
        <ecNumber evidence="1">2.7.10.2</ecNumber>
    </recommendedName>
</protein>
<dbReference type="EC" id="2.7.10.2" evidence="1"/>
<gene>
    <name evidence="12 13" type="primary">LOC106167869</name>
</gene>
<evidence type="ECO:0000259" key="10">
    <source>
        <dbReference type="PROSITE" id="PS50011"/>
    </source>
</evidence>
<evidence type="ECO:0000256" key="1">
    <source>
        <dbReference type="ARBA" id="ARBA00011903"/>
    </source>
</evidence>
<evidence type="ECO:0000256" key="4">
    <source>
        <dbReference type="ARBA" id="ARBA00022741"/>
    </source>
</evidence>
<dbReference type="InterPro" id="IPR020635">
    <property type="entry name" value="Tyr_kinase_cat_dom"/>
</dbReference>
<keyword evidence="11" id="KW-1185">Reference proteome</keyword>
<dbReference type="OrthoDB" id="4062651at2759"/>
<evidence type="ECO:0000313" key="11">
    <source>
        <dbReference type="Proteomes" id="UP000085678"/>
    </source>
</evidence>
<dbReference type="CDD" id="cd09539">
    <property type="entry name" value="SAM_TNK-like"/>
    <property type="match status" value="1"/>
</dbReference>
<proteinExistence type="predicted"/>
<sequence length="432" mass="49071">MDLLEFLKEAELQEYYTGLKTDLKVHNVSQLKYVEETDLSDLGMTKPEIRRLKKYYRKECPQGALGKFKKKIMRSSSDVSSNREERPLPITISSPRRYTRQTSGSRHIIPADQIEAISTLGVGEFGIVQQGVWTNDNGQKIQVAIKCLSKERMQTGIADFLKEATMMHTVDHDNIVRLYGVVLDSSSEAPLMLVTELAPMRSLLECLKDTSAHPNFPVTTLCEYATQIAKGMEYLETRRMIHRDLAARNILVFSKTKVKISDFGMSRALGLSRDYYQTNFNVNLKLPIAWCAPECINYLRFTTASDVWAFGVTLWEMFSYGLQPWGGFSGQQDSDGQTSLKALELTTKILEAIDEPNCRRLEQPDCCPKEFYGLMLKCWENDPGRRPTFLEIAAMLPQIQPTTMTAERDSSNTGKDFLVYSEGDVVTVLDRK</sequence>
<dbReference type="PROSITE" id="PS00107">
    <property type="entry name" value="PROTEIN_KINASE_ATP"/>
    <property type="match status" value="1"/>
</dbReference>
<dbReference type="KEGG" id="lak:106167869"/>
<dbReference type="InterPro" id="IPR011009">
    <property type="entry name" value="Kinase-like_dom_sf"/>
</dbReference>